<dbReference type="Proteomes" id="UP000095512">
    <property type="component" value="Unassembled WGS sequence"/>
</dbReference>
<feature type="compositionally biased region" description="Basic and acidic residues" evidence="1">
    <location>
        <begin position="206"/>
        <end position="217"/>
    </location>
</feature>
<keyword evidence="2" id="KW-1133">Transmembrane helix</keyword>
<organism evidence="3 4">
    <name type="scientific">Enterocloster clostridioformis</name>
    <dbReference type="NCBI Taxonomy" id="1531"/>
    <lineage>
        <taxon>Bacteria</taxon>
        <taxon>Bacillati</taxon>
        <taxon>Bacillota</taxon>
        <taxon>Clostridia</taxon>
        <taxon>Lachnospirales</taxon>
        <taxon>Lachnospiraceae</taxon>
        <taxon>Enterocloster</taxon>
    </lineage>
</organism>
<evidence type="ECO:0000313" key="3">
    <source>
        <dbReference type="EMBL" id="CUO56262.1"/>
    </source>
</evidence>
<keyword evidence="2" id="KW-0812">Transmembrane</keyword>
<name>A0A174G126_9FIRM</name>
<feature type="region of interest" description="Disordered" evidence="1">
    <location>
        <begin position="206"/>
        <end position="235"/>
    </location>
</feature>
<accession>A0A174G126</accession>
<feature type="compositionally biased region" description="Acidic residues" evidence="1">
    <location>
        <begin position="488"/>
        <end position="498"/>
    </location>
</feature>
<protein>
    <submittedName>
        <fullName evidence="3">Uncharacterized protein</fullName>
    </submittedName>
</protein>
<sequence>MKRMDRDTGGKRRGRKKGGKIVRLAAVVWLLCVLSGVNAARGEPGVTGLTAFTALADVGGSNADTSAGTGETLVNIADEDQLKQWYDQRLTGGDSIGVLPKNMVITKPVTLGLPDGRTNISPVEIRIPEGPIKILAPKNLAQAGVVIDNPNLFITGTKSMISVEGEGCLTLKRGQIQRDASDEPAIILRNQGTLVWEEGKDFKGLKKTDIRDERIDPPEPVPPGESQTGPEYGGTQPQLTEAVLLNIGADGSGSARLEFKNLPSDINALYILRSESGHSWKKEKNKVTAASSQSGQETVEYENFLKETGNTLNTSIVADGYLIYRFQSGESSFYVKAGIEWPGGSYETDKVKIAIPETVGQGLTFSYGGGSYSYGGEYAGGYGSGFGGYGGGSTSGGDSSTQPGTQEESDAPEGPVRGRGGRRRDSYTPYSVPGYKDGGTAAGRTTEEMIQEATPSEARGPGEKDGDSDSQIQPAAGWEDTDTAGQTGEEDEIMDTEPDPSQGEVREGEDSGISGLKWYAGAVLCAVMIGCGVVCFRRRKRK</sequence>
<reference evidence="3 4" key="1">
    <citation type="submission" date="2015-09" db="EMBL/GenBank/DDBJ databases">
        <authorList>
            <consortium name="Pathogen Informatics"/>
        </authorList>
    </citation>
    <scope>NUCLEOTIDE SEQUENCE [LARGE SCALE GENOMIC DNA]</scope>
    <source>
        <strain evidence="3 4">2789STDY5834865</strain>
    </source>
</reference>
<evidence type="ECO:0000256" key="2">
    <source>
        <dbReference type="SAM" id="Phobius"/>
    </source>
</evidence>
<dbReference type="AlphaFoldDB" id="A0A174G126"/>
<feature type="region of interest" description="Disordered" evidence="1">
    <location>
        <begin position="392"/>
        <end position="511"/>
    </location>
</feature>
<gene>
    <name evidence="3" type="ORF">ERS852480_01388</name>
</gene>
<proteinExistence type="predicted"/>
<evidence type="ECO:0000313" key="4">
    <source>
        <dbReference type="Proteomes" id="UP000095512"/>
    </source>
</evidence>
<keyword evidence="2" id="KW-0472">Membrane</keyword>
<dbReference type="EMBL" id="CZAB01000008">
    <property type="protein sequence ID" value="CUO56262.1"/>
    <property type="molecule type" value="Genomic_DNA"/>
</dbReference>
<feature type="compositionally biased region" description="Polar residues" evidence="1">
    <location>
        <begin position="225"/>
        <end position="235"/>
    </location>
</feature>
<evidence type="ECO:0000256" key="1">
    <source>
        <dbReference type="SAM" id="MobiDB-lite"/>
    </source>
</evidence>
<feature type="transmembrane region" description="Helical" evidence="2">
    <location>
        <begin position="518"/>
        <end position="536"/>
    </location>
</feature>